<dbReference type="PRINTS" id="PR00080">
    <property type="entry name" value="SDRFAMILY"/>
</dbReference>
<proteinExistence type="inferred from homology"/>
<dbReference type="Proteomes" id="UP000835052">
    <property type="component" value="Unassembled WGS sequence"/>
</dbReference>
<keyword evidence="3" id="KW-0812">Transmembrane</keyword>
<name>A0A8S1H417_9PELO</name>
<evidence type="ECO:0000256" key="2">
    <source>
        <dbReference type="RuleBase" id="RU000363"/>
    </source>
</evidence>
<sequence>MSDKNASVSAYRSPAPLLARQLRGILREFIMSLSLIDFIAYSAVIFTAFVIIRYFIELLQISNLKRRAVFITGCDTGFGHDLAIRCLQHGMPVFAGCLTVKGSENLEKVSKLLSGKLRVIIMDVTKKEDILKARKILEDECPQYGGLHGLVNNAGITSKEAYDDFLTLEDYKKVADVNTWGVIQVTHELKHLVKKTKGRIVTVASICARVVLPSNGPYNVAKHAVAAYCDTIRQELRLFGVSVHILEPGFFKTPLIDFPKMRAEMSKGWTDAPKHVREEYGEEFYKKSEELSLDFLQTVSSDRIDYVIDAYFHALTAVFPRPRYQVGWDSILLFIPFSLIPTPIQDLVYKVAALRLPKPAACR</sequence>
<evidence type="ECO:0000256" key="1">
    <source>
        <dbReference type="ARBA" id="ARBA00023002"/>
    </source>
</evidence>
<reference evidence="4" key="1">
    <citation type="submission" date="2020-10" db="EMBL/GenBank/DDBJ databases">
        <authorList>
            <person name="Kikuchi T."/>
        </authorList>
    </citation>
    <scope>NUCLEOTIDE SEQUENCE</scope>
    <source>
        <strain evidence="4">NKZ352</strain>
    </source>
</reference>
<comment type="similarity">
    <text evidence="2">Belongs to the short-chain dehydrogenases/reductases (SDR) family.</text>
</comment>
<dbReference type="PRINTS" id="PR00081">
    <property type="entry name" value="GDHRDH"/>
</dbReference>
<comment type="caution">
    <text evidence="4">The sequence shown here is derived from an EMBL/GenBank/DDBJ whole genome shotgun (WGS) entry which is preliminary data.</text>
</comment>
<dbReference type="EMBL" id="CAJGYM010000012">
    <property type="protein sequence ID" value="CAD6189924.1"/>
    <property type="molecule type" value="Genomic_DNA"/>
</dbReference>
<dbReference type="PROSITE" id="PS00061">
    <property type="entry name" value="ADH_SHORT"/>
    <property type="match status" value="1"/>
</dbReference>
<dbReference type="Pfam" id="PF00106">
    <property type="entry name" value="adh_short"/>
    <property type="match status" value="1"/>
</dbReference>
<dbReference type="OrthoDB" id="2102561at2759"/>
<feature type="transmembrane region" description="Helical" evidence="3">
    <location>
        <begin position="38"/>
        <end position="56"/>
    </location>
</feature>
<keyword evidence="5" id="KW-1185">Reference proteome</keyword>
<dbReference type="InterPro" id="IPR036291">
    <property type="entry name" value="NAD(P)-bd_dom_sf"/>
</dbReference>
<dbReference type="GO" id="GO:0016491">
    <property type="term" value="F:oxidoreductase activity"/>
    <property type="evidence" value="ECO:0007669"/>
    <property type="project" value="UniProtKB-KW"/>
</dbReference>
<dbReference type="PANTHER" id="PTHR43313">
    <property type="entry name" value="SHORT-CHAIN DEHYDROGENASE/REDUCTASE FAMILY 9C"/>
    <property type="match status" value="1"/>
</dbReference>
<dbReference type="Gene3D" id="3.40.50.720">
    <property type="entry name" value="NAD(P)-binding Rossmann-like Domain"/>
    <property type="match status" value="1"/>
</dbReference>
<evidence type="ECO:0000256" key="3">
    <source>
        <dbReference type="SAM" id="Phobius"/>
    </source>
</evidence>
<dbReference type="GO" id="GO:0008202">
    <property type="term" value="P:steroid metabolic process"/>
    <property type="evidence" value="ECO:0007669"/>
    <property type="project" value="TreeGrafter"/>
</dbReference>
<evidence type="ECO:0000313" key="5">
    <source>
        <dbReference type="Proteomes" id="UP000835052"/>
    </source>
</evidence>
<keyword evidence="1" id="KW-0560">Oxidoreductase</keyword>
<dbReference type="PANTHER" id="PTHR43313:SF7">
    <property type="entry name" value="17-BETA-HYDROXYSTEROID DEHYDROGENASE TYPE 6"/>
    <property type="match status" value="1"/>
</dbReference>
<dbReference type="AlphaFoldDB" id="A0A8S1H417"/>
<dbReference type="InterPro" id="IPR020904">
    <property type="entry name" value="Sc_DH/Rdtase_CS"/>
</dbReference>
<gene>
    <name evidence="4" type="ORF">CAUJ_LOCUS5843</name>
</gene>
<accession>A0A8S1H417</accession>
<protein>
    <submittedName>
        <fullName evidence="4">Uncharacterized protein</fullName>
    </submittedName>
</protein>
<organism evidence="4 5">
    <name type="scientific">Caenorhabditis auriculariae</name>
    <dbReference type="NCBI Taxonomy" id="2777116"/>
    <lineage>
        <taxon>Eukaryota</taxon>
        <taxon>Metazoa</taxon>
        <taxon>Ecdysozoa</taxon>
        <taxon>Nematoda</taxon>
        <taxon>Chromadorea</taxon>
        <taxon>Rhabditida</taxon>
        <taxon>Rhabditina</taxon>
        <taxon>Rhabditomorpha</taxon>
        <taxon>Rhabditoidea</taxon>
        <taxon>Rhabditidae</taxon>
        <taxon>Peloderinae</taxon>
        <taxon>Caenorhabditis</taxon>
    </lineage>
</organism>
<dbReference type="SUPFAM" id="SSF51735">
    <property type="entry name" value="NAD(P)-binding Rossmann-fold domains"/>
    <property type="match status" value="1"/>
</dbReference>
<keyword evidence="3" id="KW-0472">Membrane</keyword>
<evidence type="ECO:0000313" key="4">
    <source>
        <dbReference type="EMBL" id="CAD6189924.1"/>
    </source>
</evidence>
<dbReference type="InterPro" id="IPR002347">
    <property type="entry name" value="SDR_fam"/>
</dbReference>
<keyword evidence="3" id="KW-1133">Transmembrane helix</keyword>